<sequence>MPAVPDGTPHSVADRATAPPREPVSDPTLGIDVARPAHRGAPPHRLVTIGDSLFHGMQSAAVFATDLSVPAIVAHELGAEFRYPRYGGPGGLPINIELLLRRLEERYGPRLDLWKLPMAGFTARGFMDEVEDHWERGPGASPPVAGLLHNLSCFGWDLRDALENTYKACEKRIGAPRDDPLLQVVENNGERAARHVYPSDSEEHTGWTFFDVARALGADHGDDTDSGIETLVVFLGANNALRSVTNLEVSWTDERFRALERKKAFTVWTPEHFAQEYALIVEQLGRIEARHVILCTVPHVTIVPIARGIGPKSGSPYFPYYTRPWIDEQHFDAARDEYITGEQARVVDAAIDLYNETITAAVGQARRDGHDWYLLDTAGILDRLAAKRYTFDLTARPAWWEPYPLPPALAALDPVPDTRFLSADGKGGRAAGGLFSFDGVHPTTVGYGILAQEIVDIMVRADVEFRSGNGTARRGRVEVDFDRLVRLDTLVRTPPQNVDSTFSVLGWLDEVLDVFGVQLRFGI</sequence>
<evidence type="ECO:0000313" key="2">
    <source>
        <dbReference type="Proteomes" id="UP001156484"/>
    </source>
</evidence>
<accession>A0ACD4DET7</accession>
<dbReference type="Proteomes" id="UP001156484">
    <property type="component" value="Chromosome"/>
</dbReference>
<evidence type="ECO:0000313" key="1">
    <source>
        <dbReference type="EMBL" id="UYP18521.1"/>
    </source>
</evidence>
<proteinExistence type="predicted"/>
<gene>
    <name evidence="1" type="ORF">OED52_17995</name>
</gene>
<protein>
    <submittedName>
        <fullName evidence="1">SGNH/GDSL hydrolase family protein</fullName>
    </submittedName>
</protein>
<name>A0ACD4DET7_9NOCA</name>
<dbReference type="EMBL" id="CP107551">
    <property type="protein sequence ID" value="UYP18521.1"/>
    <property type="molecule type" value="Genomic_DNA"/>
</dbReference>
<reference evidence="1" key="1">
    <citation type="submission" date="2022-10" db="EMBL/GenBank/DDBJ databases">
        <title>Rhodococcus ferula Z13 complete genome.</title>
        <authorList>
            <person name="Long X."/>
            <person name="Zang M."/>
        </authorList>
    </citation>
    <scope>NUCLEOTIDE SEQUENCE</scope>
    <source>
        <strain evidence="1">Z13</strain>
    </source>
</reference>
<keyword evidence="1" id="KW-0378">Hydrolase</keyword>
<keyword evidence="2" id="KW-1185">Reference proteome</keyword>
<organism evidence="1 2">
    <name type="scientific">Rhodococcus sacchari</name>
    <dbReference type="NCBI Taxonomy" id="2962047"/>
    <lineage>
        <taxon>Bacteria</taxon>
        <taxon>Bacillati</taxon>
        <taxon>Actinomycetota</taxon>
        <taxon>Actinomycetes</taxon>
        <taxon>Mycobacteriales</taxon>
        <taxon>Nocardiaceae</taxon>
        <taxon>Rhodococcus</taxon>
    </lineage>
</organism>